<gene>
    <name evidence="1" type="ORF">M404DRAFT_108976</name>
</gene>
<feature type="non-terminal residue" evidence="1">
    <location>
        <position position="1"/>
    </location>
</feature>
<reference evidence="2" key="2">
    <citation type="submission" date="2015-01" db="EMBL/GenBank/DDBJ databases">
        <title>Evolutionary Origins and Diversification of the Mycorrhizal Mutualists.</title>
        <authorList>
            <consortium name="DOE Joint Genome Institute"/>
            <consortium name="Mycorrhizal Genomics Consortium"/>
            <person name="Kohler A."/>
            <person name="Kuo A."/>
            <person name="Nagy L.G."/>
            <person name="Floudas D."/>
            <person name="Copeland A."/>
            <person name="Barry K.W."/>
            <person name="Cichocki N."/>
            <person name="Veneault-Fourrey C."/>
            <person name="LaButti K."/>
            <person name="Lindquist E.A."/>
            <person name="Lipzen A."/>
            <person name="Lundell T."/>
            <person name="Morin E."/>
            <person name="Murat C."/>
            <person name="Riley R."/>
            <person name="Ohm R."/>
            <person name="Sun H."/>
            <person name="Tunlid A."/>
            <person name="Henrissat B."/>
            <person name="Grigoriev I.V."/>
            <person name="Hibbett D.S."/>
            <person name="Martin F."/>
        </authorList>
    </citation>
    <scope>NUCLEOTIDE SEQUENCE [LARGE SCALE GENOMIC DNA]</scope>
    <source>
        <strain evidence="2">Marx 270</strain>
    </source>
</reference>
<protein>
    <submittedName>
        <fullName evidence="1">Uncharacterized protein</fullName>
    </submittedName>
</protein>
<accession>A0A0C3NJD1</accession>
<proteinExistence type="predicted"/>
<reference evidence="1 2" key="1">
    <citation type="submission" date="2014-04" db="EMBL/GenBank/DDBJ databases">
        <authorList>
            <consortium name="DOE Joint Genome Institute"/>
            <person name="Kuo A."/>
            <person name="Kohler A."/>
            <person name="Costa M.D."/>
            <person name="Nagy L.G."/>
            <person name="Floudas D."/>
            <person name="Copeland A."/>
            <person name="Barry K.W."/>
            <person name="Cichocki N."/>
            <person name="Veneault-Fourrey C."/>
            <person name="LaButti K."/>
            <person name="Lindquist E.A."/>
            <person name="Lipzen A."/>
            <person name="Lundell T."/>
            <person name="Morin E."/>
            <person name="Murat C."/>
            <person name="Sun H."/>
            <person name="Tunlid A."/>
            <person name="Henrissat B."/>
            <person name="Grigoriev I.V."/>
            <person name="Hibbett D.S."/>
            <person name="Martin F."/>
            <person name="Nordberg H.P."/>
            <person name="Cantor M.N."/>
            <person name="Hua S.X."/>
        </authorList>
    </citation>
    <scope>NUCLEOTIDE SEQUENCE [LARGE SCALE GENOMIC DNA]</scope>
    <source>
        <strain evidence="1 2">Marx 270</strain>
    </source>
</reference>
<organism evidence="1 2">
    <name type="scientific">Pisolithus tinctorius Marx 270</name>
    <dbReference type="NCBI Taxonomy" id="870435"/>
    <lineage>
        <taxon>Eukaryota</taxon>
        <taxon>Fungi</taxon>
        <taxon>Dikarya</taxon>
        <taxon>Basidiomycota</taxon>
        <taxon>Agaricomycotina</taxon>
        <taxon>Agaricomycetes</taxon>
        <taxon>Agaricomycetidae</taxon>
        <taxon>Boletales</taxon>
        <taxon>Sclerodermatineae</taxon>
        <taxon>Pisolithaceae</taxon>
        <taxon>Pisolithus</taxon>
    </lineage>
</organism>
<dbReference type="InParanoid" id="A0A0C3NJD1"/>
<dbReference type="Proteomes" id="UP000054217">
    <property type="component" value="Unassembled WGS sequence"/>
</dbReference>
<evidence type="ECO:0000313" key="1">
    <source>
        <dbReference type="EMBL" id="KIO01095.1"/>
    </source>
</evidence>
<dbReference type="EMBL" id="KN831991">
    <property type="protein sequence ID" value="KIO01095.1"/>
    <property type="molecule type" value="Genomic_DNA"/>
</dbReference>
<sequence length="240" mass="26704">GDIAVVKGSGEDIVEMILSGIFEIDCQGFFMGPEGSFFPSNAYNKEFVDTKLMCNLIAVQRDSIYGASRQDFPAIVANLQAIEKLILLRKGETILSCVRETRRQACIHLSHMLFVSETKFQPKDTNTDPETAIDDGELRSQVTEMRTTDWPVQERLKGALTQAAETHNISPLPVFDLNGESIDPTDYIRKLSGAIVRVRFALVHYSIGGDKKSVFMAVVRDMVVLREPVAGPQNPLKRGR</sequence>
<name>A0A0C3NJD1_PISTI</name>
<keyword evidence="2" id="KW-1185">Reference proteome</keyword>
<dbReference type="AlphaFoldDB" id="A0A0C3NJD1"/>
<dbReference type="OrthoDB" id="2804425at2759"/>
<evidence type="ECO:0000313" key="2">
    <source>
        <dbReference type="Proteomes" id="UP000054217"/>
    </source>
</evidence>
<feature type="non-terminal residue" evidence="1">
    <location>
        <position position="240"/>
    </location>
</feature>
<dbReference type="HOGENOM" id="CLU_046434_0_0_1"/>